<dbReference type="Gene3D" id="2.40.10.120">
    <property type="match status" value="1"/>
</dbReference>
<accession>A0A9Q4Q2J4</accession>
<dbReference type="Proteomes" id="UP001154061">
    <property type="component" value="Unassembled WGS sequence"/>
</dbReference>
<dbReference type="AlphaFoldDB" id="A0A9Q4Q2J4"/>
<dbReference type="InterPro" id="IPR004304">
    <property type="entry name" value="FmdA_AmdA"/>
</dbReference>
<evidence type="ECO:0000313" key="2">
    <source>
        <dbReference type="EMBL" id="MDF9744977.1"/>
    </source>
</evidence>
<dbReference type="EMBL" id="JAMQOT010000001">
    <property type="protein sequence ID" value="MDF9744977.1"/>
    <property type="molecule type" value="Genomic_DNA"/>
</dbReference>
<dbReference type="SUPFAM" id="SSF141130">
    <property type="entry name" value="Acetamidase/Formamidase-like"/>
    <property type="match status" value="1"/>
</dbReference>
<dbReference type="Gene3D" id="3.10.28.20">
    <property type="entry name" value="Acetamidase/Formamidase-like domains"/>
    <property type="match status" value="1"/>
</dbReference>
<name>A0A9Q4Q2J4_9EURY</name>
<organism evidence="2 3">
    <name type="scientific">Natrinema salsiterrestre</name>
    <dbReference type="NCBI Taxonomy" id="2950540"/>
    <lineage>
        <taxon>Archaea</taxon>
        <taxon>Methanobacteriati</taxon>
        <taxon>Methanobacteriota</taxon>
        <taxon>Stenosarchaea group</taxon>
        <taxon>Halobacteria</taxon>
        <taxon>Halobacteriales</taxon>
        <taxon>Natrialbaceae</taxon>
        <taxon>Natrinema</taxon>
    </lineage>
</organism>
<evidence type="ECO:0000256" key="1">
    <source>
        <dbReference type="SAM" id="MobiDB-lite"/>
    </source>
</evidence>
<dbReference type="GO" id="GO:0016811">
    <property type="term" value="F:hydrolase activity, acting on carbon-nitrogen (but not peptide) bonds, in linear amides"/>
    <property type="evidence" value="ECO:0007669"/>
    <property type="project" value="InterPro"/>
</dbReference>
<dbReference type="Gene3D" id="2.60.120.580">
    <property type="entry name" value="Acetamidase/Formamidase-like domains"/>
    <property type="match status" value="1"/>
</dbReference>
<reference evidence="2" key="1">
    <citation type="submission" date="2022-06" db="EMBL/GenBank/DDBJ databases">
        <title>Natrinema sp. a new haloarchaeum isolate from saline soil.</title>
        <authorList>
            <person name="Strakova D."/>
            <person name="Galisteo C."/>
            <person name="Sanchez-Porro C."/>
            <person name="Ventosa A."/>
        </authorList>
    </citation>
    <scope>NUCLEOTIDE SEQUENCE</scope>
    <source>
        <strain evidence="2">S1CR25-10</strain>
    </source>
</reference>
<dbReference type="Pfam" id="PF03069">
    <property type="entry name" value="FmdA_AmdA"/>
    <property type="match status" value="2"/>
</dbReference>
<feature type="region of interest" description="Disordered" evidence="1">
    <location>
        <begin position="1"/>
        <end position="29"/>
    </location>
</feature>
<dbReference type="RefSeq" id="WP_277520440.1">
    <property type="nucleotide sequence ID" value="NZ_JAMQOT010000001.1"/>
</dbReference>
<evidence type="ECO:0000313" key="3">
    <source>
        <dbReference type="Proteomes" id="UP001154061"/>
    </source>
</evidence>
<gene>
    <name evidence="2" type="ORF">NDI89_05180</name>
</gene>
<proteinExistence type="predicted"/>
<keyword evidence="3" id="KW-1185">Reference proteome</keyword>
<dbReference type="PANTHER" id="PTHR31891">
    <property type="entry name" value="FORMAMIDASE C869.04-RELATED"/>
    <property type="match status" value="1"/>
</dbReference>
<dbReference type="PANTHER" id="PTHR31891:SF1">
    <property type="entry name" value="FORMAMIDASE C869.04-RELATED"/>
    <property type="match status" value="1"/>
</dbReference>
<protein>
    <submittedName>
        <fullName evidence="2">Acetamidase/formamidase family protein</fullName>
    </submittedName>
</protein>
<sequence length="330" mass="35166">MSSEHDAADYEVTASDETTHSAWDNSLEPVQTVEPGDVVCFTCEDSTGGQLGPDSTVADVAELDIDRVHTLTGPVAIEGVRPGDVLEVELLAVDHQGWGYTLVLPGEAELGVLADEFPEPALYVWEFEGGDDGDVARFANGIEVPLDPFPGIMGVAPAEDGTHETFPPRSVGGNMDIKQLTAGSTLYLPVAVDGALFSVGDGHAAQGDGEVCGTGIEAPMTVTCRFDRRTDLSIDQPQFETAGPFTPTGRDEPMYGTTGIADDLLTATRAAVRNMIDHLVDERGLERSEAYVLCSVAVDLKINEVVNAPNWVVSAYLPESLFPADRRRST</sequence>
<comment type="caution">
    <text evidence="2">The sequence shown here is derived from an EMBL/GenBank/DDBJ whole genome shotgun (WGS) entry which is preliminary data.</text>
</comment>